<evidence type="ECO:0000313" key="3">
    <source>
        <dbReference type="EMBL" id="ERM99022.1"/>
    </source>
</evidence>
<evidence type="ECO:0000313" key="4">
    <source>
        <dbReference type="Proteomes" id="UP000017836"/>
    </source>
</evidence>
<keyword evidence="2" id="KW-0732">Signal</keyword>
<reference evidence="4" key="1">
    <citation type="journal article" date="2013" name="Science">
        <title>The Amborella genome and the evolution of flowering plants.</title>
        <authorList>
            <consortium name="Amborella Genome Project"/>
        </authorList>
    </citation>
    <scope>NUCLEOTIDE SEQUENCE [LARGE SCALE GENOMIC DNA]</scope>
</reference>
<name>W1NTY0_AMBTC</name>
<protein>
    <recommendedName>
        <fullName evidence="5">TPX2 C-terminal domain-containing protein</fullName>
    </recommendedName>
</protein>
<evidence type="ECO:0000256" key="1">
    <source>
        <dbReference type="SAM" id="MobiDB-lite"/>
    </source>
</evidence>
<evidence type="ECO:0008006" key="5">
    <source>
        <dbReference type="Google" id="ProtNLM"/>
    </source>
</evidence>
<proteinExistence type="predicted"/>
<gene>
    <name evidence="3" type="ORF">AMTR_s00101p00052410</name>
</gene>
<dbReference type="Gramene" id="ERM99022">
    <property type="protein sequence ID" value="ERM99022"/>
    <property type="gene ID" value="AMTR_s00101p00052410"/>
</dbReference>
<accession>W1NTY0</accession>
<dbReference type="EMBL" id="KI395058">
    <property type="protein sequence ID" value="ERM99022.1"/>
    <property type="molecule type" value="Genomic_DNA"/>
</dbReference>
<feature type="signal peptide" evidence="2">
    <location>
        <begin position="1"/>
        <end position="30"/>
    </location>
</feature>
<dbReference type="AlphaFoldDB" id="W1NTY0"/>
<feature type="chain" id="PRO_5004806838" description="TPX2 C-terminal domain-containing protein" evidence="2">
    <location>
        <begin position="31"/>
        <end position="98"/>
    </location>
</feature>
<sequence length="98" mass="11099">MKANYSCKALGCVLVFLILHSLSSLTLCHARVMRENAKIMREKERIMREGVPVPKLAPLMREKSALEGLEKRKKMPIKQAEASFRNVPPSIPNPTQNK</sequence>
<organism evidence="3 4">
    <name type="scientific">Amborella trichopoda</name>
    <dbReference type="NCBI Taxonomy" id="13333"/>
    <lineage>
        <taxon>Eukaryota</taxon>
        <taxon>Viridiplantae</taxon>
        <taxon>Streptophyta</taxon>
        <taxon>Embryophyta</taxon>
        <taxon>Tracheophyta</taxon>
        <taxon>Spermatophyta</taxon>
        <taxon>Magnoliopsida</taxon>
        <taxon>Amborellales</taxon>
        <taxon>Amborellaceae</taxon>
        <taxon>Amborella</taxon>
    </lineage>
</organism>
<keyword evidence="4" id="KW-1185">Reference proteome</keyword>
<dbReference type="Proteomes" id="UP000017836">
    <property type="component" value="Unassembled WGS sequence"/>
</dbReference>
<evidence type="ECO:0000256" key="2">
    <source>
        <dbReference type="SAM" id="SignalP"/>
    </source>
</evidence>
<feature type="region of interest" description="Disordered" evidence="1">
    <location>
        <begin position="77"/>
        <end position="98"/>
    </location>
</feature>
<dbReference type="HOGENOM" id="CLU_2336468_0_0_1"/>